<sequence>MRAIVLEKLYDWSKIPYQKFLKKNNAWNIQIATLLDYPKGTLGNSLGIFITKHNFELQAKLESHDVFHVLTNTGITVPEEISMQFYLLGNGKRSLYLFSVVFLGLLLYPDYFKVFKKAYYKGGKALQFHQLNFLRMLHLPVQKIKTTFLIS</sequence>
<comment type="caution">
    <text evidence="2">The sequence shown here is derived from an EMBL/GenBank/DDBJ whole genome shotgun (WGS) entry which is preliminary data.</text>
</comment>
<reference evidence="2 3" key="1">
    <citation type="journal article" date="2014" name="Genome Announc.">
        <title>Draft Genome Sequence of the Carrageenan-Degrading Bacterium Cellulophaga sp. Strain KL-A, Isolated from Decaying Marine Algae.</title>
        <authorList>
            <person name="Shan D."/>
            <person name="Ying J."/>
            <person name="Li X."/>
            <person name="Gao Z."/>
            <person name="Wei G."/>
            <person name="Shao Z."/>
        </authorList>
    </citation>
    <scope>NUCLEOTIDE SEQUENCE [LARGE SCALE GENOMIC DNA]</scope>
    <source>
        <strain evidence="2 3">KL-A</strain>
    </source>
</reference>
<evidence type="ECO:0008006" key="4">
    <source>
        <dbReference type="Google" id="ProtNLM"/>
    </source>
</evidence>
<dbReference type="Proteomes" id="UP000019275">
    <property type="component" value="Unassembled WGS sequence"/>
</dbReference>
<keyword evidence="1" id="KW-0812">Transmembrane</keyword>
<keyword evidence="1" id="KW-1133">Transmembrane helix</keyword>
<keyword evidence="1" id="KW-0472">Membrane</keyword>
<dbReference type="EMBL" id="ARZX01000008">
    <property type="protein sequence ID" value="EWH13699.1"/>
    <property type="molecule type" value="Genomic_DNA"/>
</dbReference>
<evidence type="ECO:0000256" key="1">
    <source>
        <dbReference type="SAM" id="Phobius"/>
    </source>
</evidence>
<gene>
    <name evidence="2" type="ORF">KLA_07866</name>
</gene>
<keyword evidence="3" id="KW-1185">Reference proteome</keyword>
<dbReference type="RefSeq" id="WP_013621826.1">
    <property type="nucleotide sequence ID" value="NZ_ARZX01000008.1"/>
</dbReference>
<protein>
    <recommendedName>
        <fullName evidence="4">Coenzyme Q (Ubiquinone) biosynthesis protein Coq4</fullName>
    </recommendedName>
</protein>
<evidence type="ECO:0000313" key="3">
    <source>
        <dbReference type="Proteomes" id="UP000019275"/>
    </source>
</evidence>
<proteinExistence type="predicted"/>
<organism evidence="2 3">
    <name type="scientific">Cellulophaga geojensis KL-A</name>
    <dbReference type="NCBI Taxonomy" id="1328323"/>
    <lineage>
        <taxon>Bacteria</taxon>
        <taxon>Pseudomonadati</taxon>
        <taxon>Bacteroidota</taxon>
        <taxon>Flavobacteriia</taxon>
        <taxon>Flavobacteriales</taxon>
        <taxon>Flavobacteriaceae</taxon>
        <taxon>Cellulophaga</taxon>
    </lineage>
</organism>
<feature type="transmembrane region" description="Helical" evidence="1">
    <location>
        <begin position="95"/>
        <end position="112"/>
    </location>
</feature>
<accession>A0ABN0RPE6</accession>
<evidence type="ECO:0000313" key="2">
    <source>
        <dbReference type="EMBL" id="EWH13699.1"/>
    </source>
</evidence>
<name>A0ABN0RPE6_9FLAO</name>